<dbReference type="OrthoDB" id="812134at2"/>
<accession>A0A4R7Q1C1</accession>
<protein>
    <submittedName>
        <fullName evidence="2">Uncharacterized protein</fullName>
    </submittedName>
</protein>
<name>A0A4R7Q1C1_9FLAO</name>
<organism evidence="2 3">
    <name type="scientific">Gelidibacter sediminis</name>
    <dbReference type="NCBI Taxonomy" id="1608710"/>
    <lineage>
        <taxon>Bacteria</taxon>
        <taxon>Pseudomonadati</taxon>
        <taxon>Bacteroidota</taxon>
        <taxon>Flavobacteriia</taxon>
        <taxon>Flavobacteriales</taxon>
        <taxon>Flavobacteriaceae</taxon>
        <taxon>Gelidibacter</taxon>
    </lineage>
</organism>
<dbReference type="EMBL" id="SOBW01000008">
    <property type="protein sequence ID" value="TDU40409.1"/>
    <property type="molecule type" value="Genomic_DNA"/>
</dbReference>
<evidence type="ECO:0000313" key="2">
    <source>
        <dbReference type="EMBL" id="TDU40409.1"/>
    </source>
</evidence>
<keyword evidence="1" id="KW-0472">Membrane</keyword>
<proteinExistence type="predicted"/>
<sequence length="1018" mass="114147">MRTNPEHIAQYTCNRRDFITKIALGSIALSLPAAALSCASDPEFEGAGKVPYKVWEELLHYLKTSPDHLQGQMEVLILEADPEKMFDFVKNQLLLIPTEISKIGKSNALKWGWKYALRSGMATVQEKAELLTYMYQKAGFNARIVHEHTKIKPEETIKFFLRDINRPFEPKISEKQMNRWADELGYSGYTEFNGKGVDNDSNLAHQLGEKIWNDLNLPSNYNYRTFDFRWDNTSTPTVELKHEGKIFYAHLCDPDVPFGSLRDKNNTITAAKKPIENLDKVQIVLTYRDSITPENEQVLIDHEWLAKDLVGRQLNIMFLDNLIPEVRRVTPIQSIRTFTPAFALQAIGEDATYMESHSKLVDPITLGGRRITLPKGNLSAKINGVAIKAKTDKNLQSRIKYLDAVAKPVGYPKVKLSVSPRDEQGEIVEGLSAKDFLITDGGQPVSALLESNQKIPRILILSDASMSMPAEYRGDQMDAFVTNLQDRIKVNYPDAIITHWITPSSLYTWLLKASNTDADLVIFATDGHNDDNYHPNNEASYKNGPPAIILNVIATENKSVVNTFNHMATITDGMHILANDPKKTIEAIISYLEKIEIHPYTFSYFSTAKTEQRHVTIAIDNNRLNASCNYQFSNMAQLGPRIIGVYLKLKYANQPTVKRVLAGWENDIHRKGDITDALAKEVNDFMLGSTQLYFEGNGPTYAAAVTDLLNYKLSTRDWGELFIDNKPIEAREVYEKGQLSISGSVLNLIGPLYDIASQKSLTYANGLKIGMQTLKPGFITSKAMSQFDYFPTSQYTTIGTSPLAAFKTTMYKTSQLAIREYELFEDSTFKQLADKSWINLSDARESKWLDSINKDDLLYWRERIYRNSKYKIFDSSASSKAFWNIDGKTGEVYGMLPNGSGGGSSELPYDTSGAEPYLEALGALMKVLGRLKALHPIGSHALAIVAIYGITLVKLYAIVSETILLMDASGMDAKIRTQLKQFACEVAVETVGFKSNKIAWGLNKIIGDIDMEAMGCNG</sequence>
<keyword evidence="1" id="KW-1133">Transmembrane helix</keyword>
<gene>
    <name evidence="2" type="ORF">BXY82_2456</name>
</gene>
<dbReference type="AlphaFoldDB" id="A0A4R7Q1C1"/>
<keyword evidence="1" id="KW-0812">Transmembrane</keyword>
<dbReference type="RefSeq" id="WP_133758427.1">
    <property type="nucleotide sequence ID" value="NZ_SOBW01000008.1"/>
</dbReference>
<comment type="caution">
    <text evidence="2">The sequence shown here is derived from an EMBL/GenBank/DDBJ whole genome shotgun (WGS) entry which is preliminary data.</text>
</comment>
<keyword evidence="3" id="KW-1185">Reference proteome</keyword>
<dbReference type="Proteomes" id="UP000294689">
    <property type="component" value="Unassembled WGS sequence"/>
</dbReference>
<evidence type="ECO:0000313" key="3">
    <source>
        <dbReference type="Proteomes" id="UP000294689"/>
    </source>
</evidence>
<reference evidence="2 3" key="1">
    <citation type="submission" date="2019-03" db="EMBL/GenBank/DDBJ databases">
        <title>Genomic Encyclopedia of Archaeal and Bacterial Type Strains, Phase II (KMG-II): from individual species to whole genera.</title>
        <authorList>
            <person name="Goeker M."/>
        </authorList>
    </citation>
    <scope>NUCLEOTIDE SEQUENCE [LARGE SCALE GENOMIC DNA]</scope>
    <source>
        <strain evidence="2 3">DSM 28135</strain>
    </source>
</reference>
<feature type="transmembrane region" description="Helical" evidence="1">
    <location>
        <begin position="941"/>
        <end position="966"/>
    </location>
</feature>
<evidence type="ECO:0000256" key="1">
    <source>
        <dbReference type="SAM" id="Phobius"/>
    </source>
</evidence>